<evidence type="ECO:0000256" key="1">
    <source>
        <dbReference type="SAM" id="SignalP"/>
    </source>
</evidence>
<accession>A0ABP4PWU3</accession>
<dbReference type="EMBL" id="BAAAOS010000033">
    <property type="protein sequence ID" value="GAA1590154.1"/>
    <property type="molecule type" value="Genomic_DNA"/>
</dbReference>
<comment type="caution">
    <text evidence="2">The sequence shown here is derived from an EMBL/GenBank/DDBJ whole genome shotgun (WGS) entry which is preliminary data.</text>
</comment>
<gene>
    <name evidence="2" type="ORF">GCM10009789_49730</name>
</gene>
<feature type="chain" id="PRO_5045281796" evidence="1">
    <location>
        <begin position="26"/>
        <end position="416"/>
    </location>
</feature>
<feature type="signal peptide" evidence="1">
    <location>
        <begin position="1"/>
        <end position="25"/>
    </location>
</feature>
<sequence length="416" mass="44367">MRTIWAAAVAVAALTTGFTAAPAHAAASASAGAASAVAVASSASAGTVVTSASAATGAARLAVPDNLSPEAQYLLDRLPEARARAEAVSEKLGLDTTLQRALINAIDPTQYECSNATPPVVAAIMAPAAKWNFEQLLAALHVLIYNMALIDAAYLPQTGPFSYGPHGEYTNAVTHTYRDLRNFWDIPSGDIELVPAHGRAMLDPELNYRVFTKVYGLADAPSRVSADFVAKQLNSEAMGYGDLPMFTFNAYAAPGEVLPGIGQTPKRIAFGDGVMAGFDLVGLGDVAPKAILAHEFGHHIQFADNLMRTDLPAPEASRWAELSADAFSSYFLTHARGTAMQWKRVQLFSQLFYQIGDCGFTVEGHHGTPTQRMRSALWAYNVGNSARPQGHILPALTFFDLFKAQYPQLIAPDAPN</sequence>
<protein>
    <submittedName>
        <fullName evidence="2">Uncharacterized protein</fullName>
    </submittedName>
</protein>
<reference evidence="3" key="1">
    <citation type="journal article" date="2019" name="Int. J. Syst. Evol. Microbiol.">
        <title>The Global Catalogue of Microorganisms (GCM) 10K type strain sequencing project: providing services to taxonomists for standard genome sequencing and annotation.</title>
        <authorList>
            <consortium name="The Broad Institute Genomics Platform"/>
            <consortium name="The Broad Institute Genome Sequencing Center for Infectious Disease"/>
            <person name="Wu L."/>
            <person name="Ma J."/>
        </authorList>
    </citation>
    <scope>NUCLEOTIDE SEQUENCE [LARGE SCALE GENOMIC DNA]</scope>
    <source>
        <strain evidence="3">JCM 14969</strain>
    </source>
</reference>
<evidence type="ECO:0000313" key="2">
    <source>
        <dbReference type="EMBL" id="GAA1590154.1"/>
    </source>
</evidence>
<keyword evidence="3" id="KW-1185">Reference proteome</keyword>
<dbReference type="Proteomes" id="UP001500393">
    <property type="component" value="Unassembled WGS sequence"/>
</dbReference>
<name>A0ABP4PWU3_9ACTN</name>
<organism evidence="2 3">
    <name type="scientific">Kribbella sancticallisti</name>
    <dbReference type="NCBI Taxonomy" id="460087"/>
    <lineage>
        <taxon>Bacteria</taxon>
        <taxon>Bacillati</taxon>
        <taxon>Actinomycetota</taxon>
        <taxon>Actinomycetes</taxon>
        <taxon>Propionibacteriales</taxon>
        <taxon>Kribbellaceae</taxon>
        <taxon>Kribbella</taxon>
    </lineage>
</organism>
<evidence type="ECO:0000313" key="3">
    <source>
        <dbReference type="Proteomes" id="UP001500393"/>
    </source>
</evidence>
<proteinExistence type="predicted"/>
<keyword evidence="1" id="KW-0732">Signal</keyword>